<dbReference type="GO" id="GO:0005737">
    <property type="term" value="C:cytoplasm"/>
    <property type="evidence" value="ECO:0007669"/>
    <property type="project" value="TreeGrafter"/>
</dbReference>
<sequence length="467" mass="52431">MTQEIINITEDGGITKQILQQGEGDEYPQAGQTVEVLYTGKLLDGTEFDSNTNRDDPFSFTIGKGQVIKGWDLGVATMKRGEKAVLTCTAPNAYGETGSPPRIPPNATLQFEVELIDFRERTKTKWDYSLEERVEIAKKYKDEGNDAFKKGDLEEADVLYDQCIDYVDFGEDVNGSLELKFTAYLNQATVYNKQKKWDKAIKNCTIVIEKQPNNIKAYFRRGTARMNYGFLDEAKADFHKAQELDPNNAEVINSLKVLAQKQKEANEKQKKMWGGLFKNSYYDDQKQTIVEFSDPSNPVVFFDIQIGEEEPQRVEFELFKNIAPKTAENFRALCTGEKGTGVSGKPLHYKGSIFHRLIKDFMIQGGDFTNSNGTGGESIYGAKFPDEDFKAKHTKRGLLSMANSGPNTNGSQFFITFKKTEWLDGKHVVFGAVTKNIEFLDKLENSPCEGENPSPSIKVVDCGVVKA</sequence>
<dbReference type="PRINTS" id="PR00153">
    <property type="entry name" value="CSAPPISMRASE"/>
</dbReference>
<dbReference type="InterPro" id="IPR020892">
    <property type="entry name" value="Cyclophilin-type_PPIase_CS"/>
</dbReference>
<dbReference type="eggNOG" id="KOG0865">
    <property type="taxonomic scope" value="Eukaryota"/>
</dbReference>
<dbReference type="InterPro" id="IPR001179">
    <property type="entry name" value="PPIase_FKBP_dom"/>
</dbReference>
<evidence type="ECO:0000256" key="1">
    <source>
        <dbReference type="ARBA" id="ARBA00000971"/>
    </source>
</evidence>
<evidence type="ECO:0000256" key="6">
    <source>
        <dbReference type="ARBA" id="ARBA00023235"/>
    </source>
</evidence>
<dbReference type="SMART" id="SM00028">
    <property type="entry name" value="TPR"/>
    <property type="match status" value="3"/>
</dbReference>
<dbReference type="Pfam" id="PF13174">
    <property type="entry name" value="TPR_6"/>
    <property type="match status" value="1"/>
</dbReference>
<dbReference type="InParanoid" id="I7M6T2"/>
<dbReference type="PROSITE" id="PS50072">
    <property type="entry name" value="CSA_PPIASE_2"/>
    <property type="match status" value="1"/>
</dbReference>
<dbReference type="Gene3D" id="1.25.40.10">
    <property type="entry name" value="Tetratricopeptide repeat domain"/>
    <property type="match status" value="1"/>
</dbReference>
<dbReference type="GO" id="GO:0016018">
    <property type="term" value="F:cyclosporin A binding"/>
    <property type="evidence" value="ECO:0007669"/>
    <property type="project" value="TreeGrafter"/>
</dbReference>
<dbReference type="Pfam" id="PF07719">
    <property type="entry name" value="TPR_2"/>
    <property type="match status" value="1"/>
</dbReference>
<dbReference type="EMBL" id="GG662864">
    <property type="protein sequence ID" value="EAR86074.2"/>
    <property type="molecule type" value="Genomic_DNA"/>
</dbReference>
<keyword evidence="6 7" id="KW-0413">Isomerase</keyword>
<dbReference type="PANTHER" id="PTHR11071">
    <property type="entry name" value="PEPTIDYL-PROLYL CIS-TRANS ISOMERASE"/>
    <property type="match status" value="1"/>
</dbReference>
<dbReference type="FunFam" id="2.40.100.10:FF:000022">
    <property type="entry name" value="Peptidyl-prolyl cis-trans isomerase CYP95"/>
    <property type="match status" value="1"/>
</dbReference>
<dbReference type="PANTHER" id="PTHR11071:SF561">
    <property type="entry name" value="PEPTIDYL-PROLYL CIS-TRANS ISOMERASE D-RELATED"/>
    <property type="match status" value="1"/>
</dbReference>
<name>I7M6T2_TETTS</name>
<evidence type="ECO:0000259" key="9">
    <source>
        <dbReference type="PROSITE" id="PS50059"/>
    </source>
</evidence>
<dbReference type="GeneID" id="7822821"/>
<keyword evidence="5 7" id="KW-0697">Rotamase</keyword>
<dbReference type="InterPro" id="IPR013105">
    <property type="entry name" value="TPR_2"/>
</dbReference>
<dbReference type="EC" id="5.2.1.8" evidence="2 7"/>
<dbReference type="PROSITE" id="PS50005">
    <property type="entry name" value="TPR"/>
    <property type="match status" value="2"/>
</dbReference>
<dbReference type="KEGG" id="tet:TTHERM_00548130"/>
<dbReference type="CDD" id="cd01926">
    <property type="entry name" value="cyclophilin_ABH_like"/>
    <property type="match status" value="1"/>
</dbReference>
<evidence type="ECO:0000256" key="4">
    <source>
        <dbReference type="ARBA" id="ARBA00022803"/>
    </source>
</evidence>
<dbReference type="AlphaFoldDB" id="I7M6T2"/>
<dbReference type="SUPFAM" id="SSF50891">
    <property type="entry name" value="Cyclophilin-like"/>
    <property type="match status" value="1"/>
</dbReference>
<proteinExistence type="predicted"/>
<dbReference type="STRING" id="312017.I7M6T2"/>
<dbReference type="Gene3D" id="2.40.100.10">
    <property type="entry name" value="Cyclophilin-like"/>
    <property type="match status" value="1"/>
</dbReference>
<dbReference type="InterPro" id="IPR046357">
    <property type="entry name" value="PPIase_dom_sf"/>
</dbReference>
<accession>I7M6T2</accession>
<feature type="repeat" description="TPR" evidence="8">
    <location>
        <begin position="215"/>
        <end position="248"/>
    </location>
</feature>
<evidence type="ECO:0000313" key="12">
    <source>
        <dbReference type="Proteomes" id="UP000009168"/>
    </source>
</evidence>
<feature type="domain" description="PPIase FKBP-type" evidence="9">
    <location>
        <begin position="31"/>
        <end position="119"/>
    </location>
</feature>
<dbReference type="RefSeq" id="XP_976669.2">
    <property type="nucleotide sequence ID" value="XM_971576.2"/>
</dbReference>
<evidence type="ECO:0000256" key="8">
    <source>
        <dbReference type="PROSITE-ProRule" id="PRU00339"/>
    </source>
</evidence>
<keyword evidence="12" id="KW-1185">Reference proteome</keyword>
<dbReference type="GO" id="GO:0003755">
    <property type="term" value="F:peptidyl-prolyl cis-trans isomerase activity"/>
    <property type="evidence" value="ECO:0007669"/>
    <property type="project" value="UniProtKB-KW"/>
</dbReference>
<dbReference type="eggNOG" id="KOG1353">
    <property type="taxonomic scope" value="Eukaryota"/>
</dbReference>
<dbReference type="InterPro" id="IPR002130">
    <property type="entry name" value="Cyclophilin-type_PPIase_dom"/>
</dbReference>
<dbReference type="Pfam" id="PF00254">
    <property type="entry name" value="FKBP_C"/>
    <property type="match status" value="1"/>
</dbReference>
<protein>
    <recommendedName>
        <fullName evidence="2 7">peptidylprolyl isomerase</fullName>
        <ecNumber evidence="2 7">5.2.1.8</ecNumber>
    </recommendedName>
</protein>
<evidence type="ECO:0000256" key="3">
    <source>
        <dbReference type="ARBA" id="ARBA00022737"/>
    </source>
</evidence>
<keyword evidence="4 8" id="KW-0802">TPR repeat</keyword>
<evidence type="ECO:0000256" key="7">
    <source>
        <dbReference type="PROSITE-ProRule" id="PRU00277"/>
    </source>
</evidence>
<dbReference type="FunCoup" id="I7M6T2">
    <property type="interactions" value="338"/>
</dbReference>
<feature type="repeat" description="TPR" evidence="8">
    <location>
        <begin position="181"/>
        <end position="214"/>
    </location>
</feature>
<evidence type="ECO:0000259" key="10">
    <source>
        <dbReference type="PROSITE" id="PS50072"/>
    </source>
</evidence>
<dbReference type="OrthoDB" id="1902587at2759"/>
<reference evidence="12" key="1">
    <citation type="journal article" date="2006" name="PLoS Biol.">
        <title>Macronuclear genome sequence of the ciliate Tetrahymena thermophila, a model eukaryote.</title>
        <authorList>
            <person name="Eisen J.A."/>
            <person name="Coyne R.S."/>
            <person name="Wu M."/>
            <person name="Wu D."/>
            <person name="Thiagarajan M."/>
            <person name="Wortman J.R."/>
            <person name="Badger J.H."/>
            <person name="Ren Q."/>
            <person name="Amedeo P."/>
            <person name="Jones K.M."/>
            <person name="Tallon L.J."/>
            <person name="Delcher A.L."/>
            <person name="Salzberg S.L."/>
            <person name="Silva J.C."/>
            <person name="Haas B.J."/>
            <person name="Majoros W.H."/>
            <person name="Farzad M."/>
            <person name="Carlton J.M."/>
            <person name="Smith R.K. Jr."/>
            <person name="Garg J."/>
            <person name="Pearlman R.E."/>
            <person name="Karrer K.M."/>
            <person name="Sun L."/>
            <person name="Manning G."/>
            <person name="Elde N.C."/>
            <person name="Turkewitz A.P."/>
            <person name="Asai D.J."/>
            <person name="Wilkes D.E."/>
            <person name="Wang Y."/>
            <person name="Cai H."/>
            <person name="Collins K."/>
            <person name="Stewart B.A."/>
            <person name="Lee S.R."/>
            <person name="Wilamowska K."/>
            <person name="Weinberg Z."/>
            <person name="Ruzzo W.L."/>
            <person name="Wloga D."/>
            <person name="Gaertig J."/>
            <person name="Frankel J."/>
            <person name="Tsao C.-C."/>
            <person name="Gorovsky M.A."/>
            <person name="Keeling P.J."/>
            <person name="Waller R.F."/>
            <person name="Patron N.J."/>
            <person name="Cherry J.M."/>
            <person name="Stover N.A."/>
            <person name="Krieger C.J."/>
            <person name="del Toro C."/>
            <person name="Ryder H.F."/>
            <person name="Williamson S.C."/>
            <person name="Barbeau R.A."/>
            <person name="Hamilton E.P."/>
            <person name="Orias E."/>
        </authorList>
    </citation>
    <scope>NUCLEOTIDE SEQUENCE [LARGE SCALE GENOMIC DNA]</scope>
    <source>
        <strain evidence="12">SB210</strain>
    </source>
</reference>
<dbReference type="Pfam" id="PF00160">
    <property type="entry name" value="Pro_isomerase"/>
    <property type="match status" value="1"/>
</dbReference>
<dbReference type="InterPro" id="IPR011990">
    <property type="entry name" value="TPR-like_helical_dom_sf"/>
</dbReference>
<dbReference type="eggNOG" id="KOG0543">
    <property type="taxonomic scope" value="Eukaryota"/>
</dbReference>
<dbReference type="GO" id="GO:0006457">
    <property type="term" value="P:protein folding"/>
    <property type="evidence" value="ECO:0007669"/>
    <property type="project" value="InterPro"/>
</dbReference>
<evidence type="ECO:0000313" key="11">
    <source>
        <dbReference type="EMBL" id="EAR86074.2"/>
    </source>
</evidence>
<dbReference type="PROSITE" id="PS50059">
    <property type="entry name" value="FKBP_PPIASE"/>
    <property type="match status" value="1"/>
</dbReference>
<feature type="domain" description="PPIase cyclophilin-type" evidence="10">
    <location>
        <begin position="301"/>
        <end position="464"/>
    </location>
</feature>
<evidence type="ECO:0000256" key="5">
    <source>
        <dbReference type="ARBA" id="ARBA00023110"/>
    </source>
</evidence>
<dbReference type="Gene3D" id="3.10.50.40">
    <property type="match status" value="1"/>
</dbReference>
<keyword evidence="3" id="KW-0677">Repeat</keyword>
<dbReference type="InterPro" id="IPR029000">
    <property type="entry name" value="Cyclophilin-like_dom_sf"/>
</dbReference>
<dbReference type="PROSITE" id="PS00170">
    <property type="entry name" value="CSA_PPIASE_1"/>
    <property type="match status" value="1"/>
</dbReference>
<evidence type="ECO:0000256" key="2">
    <source>
        <dbReference type="ARBA" id="ARBA00013194"/>
    </source>
</evidence>
<gene>
    <name evidence="11" type="ORF">TTHERM_00548130</name>
</gene>
<dbReference type="InterPro" id="IPR019734">
    <property type="entry name" value="TPR_rpt"/>
</dbReference>
<organism evidence="11 12">
    <name type="scientific">Tetrahymena thermophila (strain SB210)</name>
    <dbReference type="NCBI Taxonomy" id="312017"/>
    <lineage>
        <taxon>Eukaryota</taxon>
        <taxon>Sar</taxon>
        <taxon>Alveolata</taxon>
        <taxon>Ciliophora</taxon>
        <taxon>Intramacronucleata</taxon>
        <taxon>Oligohymenophorea</taxon>
        <taxon>Hymenostomatida</taxon>
        <taxon>Tetrahymenina</taxon>
        <taxon>Tetrahymenidae</taxon>
        <taxon>Tetrahymena</taxon>
    </lineage>
</organism>
<dbReference type="Proteomes" id="UP000009168">
    <property type="component" value="Unassembled WGS sequence"/>
</dbReference>
<dbReference type="FunFam" id="3.10.50.40:FF:000025">
    <property type="entry name" value="Peptidylprolyl isomerase"/>
    <property type="match status" value="1"/>
</dbReference>
<dbReference type="SUPFAM" id="SSF54534">
    <property type="entry name" value="FKBP-like"/>
    <property type="match status" value="1"/>
</dbReference>
<comment type="catalytic activity">
    <reaction evidence="1 7">
        <text>[protein]-peptidylproline (omega=180) = [protein]-peptidylproline (omega=0)</text>
        <dbReference type="Rhea" id="RHEA:16237"/>
        <dbReference type="Rhea" id="RHEA-COMP:10747"/>
        <dbReference type="Rhea" id="RHEA-COMP:10748"/>
        <dbReference type="ChEBI" id="CHEBI:83833"/>
        <dbReference type="ChEBI" id="CHEBI:83834"/>
        <dbReference type="EC" id="5.2.1.8"/>
    </reaction>
</comment>
<dbReference type="SUPFAM" id="SSF48452">
    <property type="entry name" value="TPR-like"/>
    <property type="match status" value="1"/>
</dbReference>